<evidence type="ECO:0000313" key="3">
    <source>
        <dbReference type="Proteomes" id="UP000002258"/>
    </source>
</evidence>
<feature type="compositionally biased region" description="Polar residues" evidence="1">
    <location>
        <begin position="702"/>
        <end position="711"/>
    </location>
</feature>
<gene>
    <name evidence="2" type="ORF">PICST_67542</name>
</gene>
<feature type="region of interest" description="Disordered" evidence="1">
    <location>
        <begin position="286"/>
        <end position="329"/>
    </location>
</feature>
<feature type="region of interest" description="Disordered" evidence="1">
    <location>
        <begin position="1"/>
        <end position="169"/>
    </location>
</feature>
<feature type="compositionally biased region" description="Acidic residues" evidence="1">
    <location>
        <begin position="716"/>
        <end position="729"/>
    </location>
</feature>
<dbReference type="AlphaFoldDB" id="A3LTF3"/>
<feature type="compositionally biased region" description="Basic and acidic residues" evidence="1">
    <location>
        <begin position="822"/>
        <end position="840"/>
    </location>
</feature>
<dbReference type="KEGG" id="pic:PICST_67542"/>
<sequence length="1142" mass="126972">MRSFIKSHRRNESSTSDDHTFSSNGKTDVHLPPVSNAYSSKTPMPSPNIRSNSQFTPPQAVSSSASISSPKKLLTPIKNLFSSSNHNNSKSTATTPTSSDSLNNVIYGLSKESNSSKTRLRHISPKHSHSRASISNLSDLQKSANRNSGTGSLDHPSKPNPHLWASESSPEKIQKQYPVIEDGGPSTFKLGPAPIFKSSNSYPSLVAYQQIHSLPPTNSQSHTSLSSFHSAVSSQHKLPTSGVVTPVVMEKVEGNDSSNSLEVSEHKFETKQVSFYSSPINDIASSSDAKIDSTTTDTDHNIDPLRSDDSDDGEDISETSSQFSFVKDRKGGRNTSVKYYKTKQAKQPVEEALQSNTFNEHDLGYEVDEFSDYDFENNGMDIYDDDDGDDVQYNNAFDDDDGDDVRFNNALDDDEVNANSTFQQEDINSISQSVSSDNHRNNDEESSKYDINEDEHPFDHEDEYKRDITLENDFEDGGDNKAFYSQDESHPVNDIDNLEVEDNDTNEDYGVKDSANKSFSALSSISRKKAQVPFEQFHFNGDIEDHVEHLGIATSIASSTGSVIENVGQTGYSMSNEDLANAFRQLALLGMKRENSPLQIGEKSEPQDTDLENDILENYLDVSKSPSLDISNVPDSRKTPELTSLDDLQLFDLTSPIINGLTFGQNLNQRRSNRANIQNKVSVTEVEEVRPDLHKYESFHTLNGDLTSQSERQSENPEEEVSTEVEDKDSEVVGLGISKDIQASETSETNATDESIGSQMVHNPRSSINEMMNLLGNLESSMADKTSVNGTDVNSTNVRNPSNKQELRRSSIVGMMSLLSDLEKTQAESESKEESSEKKERAKKNRKSIAEMMSTLSALESANSESNEISTRRDSITNMMSTLAKLDLSNIENTIDGNVEQVPSINIESADSKRVPFVRKLETNSDLQKRYSWFNDDEKISFASKNASAPAKGSSLKIEIDGPISPEVNLHSEDYNRPLTQDLLDEINQLPEDFDFQEHEYRSRLSSPVSENSFFRSNSYNKKPVKAIMESKYSSNKIETTNKTVTFYRNNSSGPSLDLSRSRSVSRAPSTRSINSFTSVNEEPEEYEEIEVEDTYKNPTTFTSPPQFSFKLSTNYSKSNESFPKAPNNLSTITEADSPIIK</sequence>
<feature type="region of interest" description="Disordered" evidence="1">
    <location>
        <begin position="822"/>
        <end position="847"/>
    </location>
</feature>
<dbReference type="RefSeq" id="XP_001384424.2">
    <property type="nucleotide sequence ID" value="XM_001384387.1"/>
</dbReference>
<reference evidence="2 3" key="1">
    <citation type="journal article" date="2007" name="Nat. Biotechnol.">
        <title>Genome sequence of the lignocellulose-bioconverting and xylose-fermenting yeast Pichia stipitis.</title>
        <authorList>
            <person name="Jeffries T.W."/>
            <person name="Grigoriev I.V."/>
            <person name="Grimwood J."/>
            <person name="Laplaza J.M."/>
            <person name="Aerts A."/>
            <person name="Salamov A."/>
            <person name="Schmutz J."/>
            <person name="Lindquist E."/>
            <person name="Dehal P."/>
            <person name="Shapiro H."/>
            <person name="Jin Y.S."/>
            <person name="Passoth V."/>
            <person name="Richardson P.M."/>
        </authorList>
    </citation>
    <scope>NUCLEOTIDE SEQUENCE [LARGE SCALE GENOMIC DNA]</scope>
    <source>
        <strain evidence="3">ATCC 58785 / CBS 6054 / NBRC 10063 / NRRL Y-11545</strain>
    </source>
</reference>
<dbReference type="EMBL" id="CP000498">
    <property type="protein sequence ID" value="ABN66395.2"/>
    <property type="molecule type" value="Genomic_DNA"/>
</dbReference>
<feature type="region of interest" description="Disordered" evidence="1">
    <location>
        <begin position="1047"/>
        <end position="1142"/>
    </location>
</feature>
<dbReference type="Proteomes" id="UP000002258">
    <property type="component" value="Chromosome 4"/>
</dbReference>
<feature type="compositionally biased region" description="Polar residues" evidence="1">
    <location>
        <begin position="1097"/>
        <end position="1135"/>
    </location>
</feature>
<feature type="region of interest" description="Disordered" evidence="1">
    <location>
        <begin position="418"/>
        <end position="463"/>
    </location>
</feature>
<protein>
    <submittedName>
        <fullName evidence="2">Uncharacterized protein</fullName>
    </submittedName>
</protein>
<dbReference type="GeneID" id="4839036"/>
<dbReference type="HOGENOM" id="CLU_318088_0_0_1"/>
<feature type="compositionally biased region" description="Polar residues" evidence="1">
    <location>
        <begin position="80"/>
        <end position="104"/>
    </location>
</feature>
<feature type="compositionally biased region" description="Basic residues" evidence="1">
    <location>
        <begin position="118"/>
        <end position="130"/>
    </location>
</feature>
<feature type="region of interest" description="Disordered" evidence="1">
    <location>
        <begin position="784"/>
        <end position="809"/>
    </location>
</feature>
<dbReference type="OMA" id="RYSWFNS"/>
<feature type="compositionally biased region" description="Basic and acidic residues" evidence="1">
    <location>
        <begin position="10"/>
        <end position="20"/>
    </location>
</feature>
<feature type="compositionally biased region" description="Polar residues" evidence="1">
    <location>
        <begin position="131"/>
        <end position="151"/>
    </location>
</feature>
<accession>A3LTF3</accession>
<organism evidence="2 3">
    <name type="scientific">Scheffersomyces stipitis (strain ATCC 58785 / CBS 6054 / NBRC 10063 / NRRL Y-11545)</name>
    <name type="common">Yeast</name>
    <name type="synonym">Pichia stipitis</name>
    <dbReference type="NCBI Taxonomy" id="322104"/>
    <lineage>
        <taxon>Eukaryota</taxon>
        <taxon>Fungi</taxon>
        <taxon>Dikarya</taxon>
        <taxon>Ascomycota</taxon>
        <taxon>Saccharomycotina</taxon>
        <taxon>Pichiomycetes</taxon>
        <taxon>Debaryomycetaceae</taxon>
        <taxon>Scheffersomyces</taxon>
    </lineage>
</organism>
<dbReference type="OrthoDB" id="3973129at2759"/>
<feature type="compositionally biased region" description="Basic and acidic residues" evidence="1">
    <location>
        <begin position="297"/>
        <end position="308"/>
    </location>
</feature>
<feature type="compositionally biased region" description="Acidic residues" evidence="1">
    <location>
        <begin position="1082"/>
        <end position="1093"/>
    </location>
</feature>
<feature type="compositionally biased region" description="Low complexity" evidence="1">
    <location>
        <begin position="286"/>
        <end position="296"/>
    </location>
</feature>
<feature type="compositionally biased region" description="Basic and acidic residues" evidence="1">
    <location>
        <begin position="437"/>
        <end position="463"/>
    </location>
</feature>
<feature type="compositionally biased region" description="Polar residues" evidence="1">
    <location>
        <begin position="418"/>
        <end position="436"/>
    </location>
</feature>
<evidence type="ECO:0000313" key="2">
    <source>
        <dbReference type="EMBL" id="ABN66395.2"/>
    </source>
</evidence>
<feature type="compositionally biased region" description="Polar residues" evidence="1">
    <location>
        <begin position="1068"/>
        <end position="1081"/>
    </location>
</feature>
<proteinExistence type="predicted"/>
<name>A3LTF3_PICST</name>
<dbReference type="eggNOG" id="ENOG502SF3E">
    <property type="taxonomic scope" value="Eukaryota"/>
</dbReference>
<evidence type="ECO:0000256" key="1">
    <source>
        <dbReference type="SAM" id="MobiDB-lite"/>
    </source>
</evidence>
<dbReference type="InParanoid" id="A3LTF3"/>
<feature type="compositionally biased region" description="Polar residues" evidence="1">
    <location>
        <begin position="784"/>
        <end position="804"/>
    </location>
</feature>
<keyword evidence="3" id="KW-1185">Reference proteome</keyword>
<feature type="region of interest" description="Disordered" evidence="1">
    <location>
        <begin position="702"/>
        <end position="761"/>
    </location>
</feature>
<feature type="compositionally biased region" description="Polar residues" evidence="1">
    <location>
        <begin position="36"/>
        <end position="61"/>
    </location>
</feature>
<feature type="compositionally biased region" description="Polar residues" evidence="1">
    <location>
        <begin position="741"/>
        <end position="761"/>
    </location>
</feature>